<evidence type="ECO:0000313" key="12">
    <source>
        <dbReference type="EMBL" id="VFQ61804.1"/>
    </source>
</evidence>
<evidence type="ECO:0000256" key="7">
    <source>
        <dbReference type="ARBA" id="ARBA00023163"/>
    </source>
</evidence>
<organism evidence="12 13">
    <name type="scientific">Cuscuta campestris</name>
    <dbReference type="NCBI Taxonomy" id="132261"/>
    <lineage>
        <taxon>Eukaryota</taxon>
        <taxon>Viridiplantae</taxon>
        <taxon>Streptophyta</taxon>
        <taxon>Embryophyta</taxon>
        <taxon>Tracheophyta</taxon>
        <taxon>Spermatophyta</taxon>
        <taxon>Magnoliopsida</taxon>
        <taxon>eudicotyledons</taxon>
        <taxon>Gunneridae</taxon>
        <taxon>Pentapetalae</taxon>
        <taxon>asterids</taxon>
        <taxon>lamiids</taxon>
        <taxon>Solanales</taxon>
        <taxon>Convolvulaceae</taxon>
        <taxon>Cuscuteae</taxon>
        <taxon>Cuscuta</taxon>
        <taxon>Cuscuta subgen. Grammica</taxon>
        <taxon>Cuscuta sect. Cleistogrammica</taxon>
    </lineage>
</organism>
<dbReference type="InterPro" id="IPR001471">
    <property type="entry name" value="AP2/ERF_dom"/>
</dbReference>
<dbReference type="FunFam" id="3.30.730.10:FF:000001">
    <property type="entry name" value="Ethylene-responsive transcription factor 2"/>
    <property type="match status" value="1"/>
</dbReference>
<feature type="region of interest" description="Disordered" evidence="10">
    <location>
        <begin position="257"/>
        <end position="282"/>
    </location>
</feature>
<dbReference type="CDD" id="cd00018">
    <property type="entry name" value="AP2"/>
    <property type="match status" value="1"/>
</dbReference>
<evidence type="ECO:0000256" key="10">
    <source>
        <dbReference type="SAM" id="MobiDB-lite"/>
    </source>
</evidence>
<keyword evidence="2" id="KW-0936">Ethylene signaling pathway</keyword>
<dbReference type="AlphaFoldDB" id="A0A484KD42"/>
<keyword evidence="5" id="KW-0238">DNA-binding</keyword>
<dbReference type="InterPro" id="IPR016177">
    <property type="entry name" value="DNA-bd_dom_sf"/>
</dbReference>
<feature type="compositionally biased region" description="Basic and acidic residues" evidence="10">
    <location>
        <begin position="41"/>
        <end position="53"/>
    </location>
</feature>
<proteinExistence type="inferred from homology"/>
<keyword evidence="4" id="KW-0805">Transcription regulation</keyword>
<keyword evidence="3" id="KW-0611">Plant defense</keyword>
<evidence type="ECO:0000256" key="6">
    <source>
        <dbReference type="ARBA" id="ARBA00023159"/>
    </source>
</evidence>
<evidence type="ECO:0000256" key="5">
    <source>
        <dbReference type="ARBA" id="ARBA00023125"/>
    </source>
</evidence>
<keyword evidence="8" id="KW-0539">Nucleus</keyword>
<reference evidence="12 13" key="1">
    <citation type="submission" date="2018-04" db="EMBL/GenBank/DDBJ databases">
        <authorList>
            <person name="Vogel A."/>
        </authorList>
    </citation>
    <scope>NUCLEOTIDE SEQUENCE [LARGE SCALE GENOMIC DNA]</scope>
</reference>
<dbReference type="PRINTS" id="PR00367">
    <property type="entry name" value="ETHRSPELEMNT"/>
</dbReference>
<dbReference type="PANTHER" id="PTHR31657">
    <property type="entry name" value="ETHYLENE-RESPONSIVE TRANSCRIPTION FACTOR ERF061"/>
    <property type="match status" value="1"/>
</dbReference>
<evidence type="ECO:0000256" key="3">
    <source>
        <dbReference type="ARBA" id="ARBA00022821"/>
    </source>
</evidence>
<evidence type="ECO:0000256" key="4">
    <source>
        <dbReference type="ARBA" id="ARBA00023015"/>
    </source>
</evidence>
<dbReference type="SMART" id="SM00380">
    <property type="entry name" value="AP2"/>
    <property type="match status" value="1"/>
</dbReference>
<dbReference type="InterPro" id="IPR051758">
    <property type="entry name" value="ERF/AP2-like"/>
</dbReference>
<dbReference type="GO" id="GO:0000976">
    <property type="term" value="F:transcription cis-regulatory region binding"/>
    <property type="evidence" value="ECO:0007669"/>
    <property type="project" value="UniProtKB-ARBA"/>
</dbReference>
<keyword evidence="7" id="KW-0804">Transcription</keyword>
<name>A0A484KD42_9ASTE</name>
<comment type="subcellular location">
    <subcellularLocation>
        <location evidence="1">Nucleus</location>
    </subcellularLocation>
</comment>
<evidence type="ECO:0000313" key="13">
    <source>
        <dbReference type="Proteomes" id="UP000595140"/>
    </source>
</evidence>
<keyword evidence="6" id="KW-0010">Activator</keyword>
<feature type="domain" description="AP2/ERF" evidence="11">
    <location>
        <begin position="134"/>
        <end position="191"/>
    </location>
</feature>
<dbReference type="GO" id="GO:0005634">
    <property type="term" value="C:nucleus"/>
    <property type="evidence" value="ECO:0007669"/>
    <property type="project" value="UniProtKB-SubCell"/>
</dbReference>
<gene>
    <name evidence="12" type="ORF">CCAM_LOCUS3580</name>
</gene>
<evidence type="ECO:0000259" key="11">
    <source>
        <dbReference type="PROSITE" id="PS51032"/>
    </source>
</evidence>
<protein>
    <recommendedName>
        <fullName evidence="11">AP2/ERF domain-containing protein</fullName>
    </recommendedName>
</protein>
<dbReference type="Proteomes" id="UP000595140">
    <property type="component" value="Unassembled WGS sequence"/>
</dbReference>
<dbReference type="InterPro" id="IPR036955">
    <property type="entry name" value="AP2/ERF_dom_sf"/>
</dbReference>
<feature type="region of interest" description="Disordered" evidence="10">
    <location>
        <begin position="1"/>
        <end position="54"/>
    </location>
</feature>
<dbReference type="PANTHER" id="PTHR31657:SF40">
    <property type="entry name" value="ETHYLENE-RESPONSIVE TRANSCRIPTION FACTOR ERF062"/>
    <property type="match status" value="1"/>
</dbReference>
<evidence type="ECO:0000256" key="9">
    <source>
        <dbReference type="ARBA" id="ARBA00024343"/>
    </source>
</evidence>
<evidence type="ECO:0000256" key="1">
    <source>
        <dbReference type="ARBA" id="ARBA00004123"/>
    </source>
</evidence>
<dbReference type="EMBL" id="OOIL02000204">
    <property type="protein sequence ID" value="VFQ61804.1"/>
    <property type="molecule type" value="Genomic_DNA"/>
</dbReference>
<accession>A0A484KD42</accession>
<dbReference type="OrthoDB" id="771648at2759"/>
<keyword evidence="13" id="KW-1185">Reference proteome</keyword>
<dbReference type="GO" id="GO:0003700">
    <property type="term" value="F:DNA-binding transcription factor activity"/>
    <property type="evidence" value="ECO:0007669"/>
    <property type="project" value="InterPro"/>
</dbReference>
<dbReference type="Pfam" id="PF00847">
    <property type="entry name" value="AP2"/>
    <property type="match status" value="1"/>
</dbReference>
<feature type="compositionally biased region" description="Basic and acidic residues" evidence="10">
    <location>
        <begin position="19"/>
        <end position="33"/>
    </location>
</feature>
<dbReference type="GO" id="GO:0006952">
    <property type="term" value="P:defense response"/>
    <property type="evidence" value="ECO:0007669"/>
    <property type="project" value="UniProtKB-KW"/>
</dbReference>
<dbReference type="GO" id="GO:0009873">
    <property type="term" value="P:ethylene-activated signaling pathway"/>
    <property type="evidence" value="ECO:0007669"/>
    <property type="project" value="UniProtKB-KW"/>
</dbReference>
<dbReference type="Gene3D" id="3.30.730.10">
    <property type="entry name" value="AP2/ERF domain"/>
    <property type="match status" value="1"/>
</dbReference>
<dbReference type="SUPFAM" id="SSF54171">
    <property type="entry name" value="DNA-binding domain"/>
    <property type="match status" value="1"/>
</dbReference>
<evidence type="ECO:0000256" key="2">
    <source>
        <dbReference type="ARBA" id="ARBA00022745"/>
    </source>
</evidence>
<sequence>MTSPEERRKLKAAVTEQTDSNRQDADPLGDIRRQWISADSTSDRPLKKFKNPDPKSYVHNTAANLPALTASNPAFPLAPGGAERFQSEMVMRSLAYMRSIPPYPSGFSYQTPAIPYFPGDLRQGNLSRTPSAKVYRGVRQRHWGKWVAEIRLPRNRARLWLGTFDTAEEAAMAYDREAYKQRGQSARLNFPHLFLAGEDNKDASSSSAAVVPTLCENNAMVVPPAVVQPRPLPSPVEPATDESMWGGMNQEWVNGSVWAPGNPGRRKGGTLGQVPPSEILAN</sequence>
<evidence type="ECO:0000256" key="8">
    <source>
        <dbReference type="ARBA" id="ARBA00023242"/>
    </source>
</evidence>
<dbReference type="PROSITE" id="PS51032">
    <property type="entry name" value="AP2_ERF"/>
    <property type="match status" value="1"/>
</dbReference>
<comment type="similarity">
    <text evidence="9">Belongs to the AP2/ERF transcription factor family. ERF subfamily.</text>
</comment>